<dbReference type="GO" id="GO:0004518">
    <property type="term" value="F:nuclease activity"/>
    <property type="evidence" value="ECO:0007669"/>
    <property type="project" value="InterPro"/>
</dbReference>
<name>A0A3N1ZQX1_9ACTN</name>
<dbReference type="PANTHER" id="PTHR15160:SF1">
    <property type="entry name" value="VON HIPPEL-LINDAU DISEASE TUMOR SUPPRESSOR"/>
    <property type="match status" value="1"/>
</dbReference>
<dbReference type="EMBL" id="RKHG01000001">
    <property type="protein sequence ID" value="ROR53299.1"/>
    <property type="molecule type" value="Genomic_DNA"/>
</dbReference>
<dbReference type="InterPro" id="IPR003729">
    <property type="entry name" value="Bi_nuclease_dom"/>
</dbReference>
<dbReference type="AlphaFoldDB" id="A0A3N1ZQX1"/>
<sequence>MPELDVVGVRVDAPSGAPILLLQESGGTRALPIWVGAAEASAIANALEGLVPPRPMTHDLMVRLLAELGHDRVSGRITGMQDGVFHAELEVDGHVLAARPSDVAALAVRSGIVITAPESLMDEVGVEVEEPAQDEVEQFRAFLDQVNPDDFEAS</sequence>
<dbReference type="Pfam" id="PF02577">
    <property type="entry name" value="BFN_dom"/>
    <property type="match status" value="1"/>
</dbReference>
<dbReference type="Proteomes" id="UP000275749">
    <property type="component" value="Unassembled WGS sequence"/>
</dbReference>
<dbReference type="PROSITE" id="PS51658">
    <property type="entry name" value="BFN"/>
    <property type="match status" value="1"/>
</dbReference>
<accession>A0A3N1ZQX1</accession>
<evidence type="ECO:0000259" key="1">
    <source>
        <dbReference type="PROSITE" id="PS51658"/>
    </source>
</evidence>
<comment type="caution">
    <text evidence="2">The sequence shown here is derived from an EMBL/GenBank/DDBJ whole genome shotgun (WGS) entry which is preliminary data.</text>
</comment>
<dbReference type="RefSeq" id="WP_123574799.1">
    <property type="nucleotide sequence ID" value="NZ_RKHG01000001.1"/>
</dbReference>
<dbReference type="SUPFAM" id="SSF103256">
    <property type="entry name" value="Hypothetical protein TM0160"/>
    <property type="match status" value="1"/>
</dbReference>
<feature type="domain" description="BFN" evidence="1">
    <location>
        <begin position="1"/>
        <end position="128"/>
    </location>
</feature>
<reference evidence="2 3" key="1">
    <citation type="submission" date="2018-11" db="EMBL/GenBank/DDBJ databases">
        <title>Sequencing the genomes of 1000 actinobacteria strains.</title>
        <authorList>
            <person name="Klenk H.-P."/>
        </authorList>
    </citation>
    <scope>NUCLEOTIDE SEQUENCE [LARGE SCALE GENOMIC DNA]</scope>
    <source>
        <strain evidence="2 3">DSM 10546</strain>
    </source>
</reference>
<proteinExistence type="predicted"/>
<protein>
    <recommendedName>
        <fullName evidence="1">BFN domain-containing protein</fullName>
    </recommendedName>
</protein>
<organism evidence="2 3">
    <name type="scientific">Luteococcus japonicus</name>
    <dbReference type="NCBI Taxonomy" id="33984"/>
    <lineage>
        <taxon>Bacteria</taxon>
        <taxon>Bacillati</taxon>
        <taxon>Actinomycetota</taxon>
        <taxon>Actinomycetes</taxon>
        <taxon>Propionibacteriales</taxon>
        <taxon>Propionibacteriaceae</taxon>
        <taxon>Luteococcus</taxon>
    </lineage>
</organism>
<gene>
    <name evidence="2" type="ORF">EDD41_0438</name>
</gene>
<dbReference type="InterPro" id="IPR036104">
    <property type="entry name" value="BFN_sf"/>
</dbReference>
<dbReference type="Gene3D" id="3.10.690.10">
    <property type="entry name" value="Bifunctional nuclease domain"/>
    <property type="match status" value="1"/>
</dbReference>
<dbReference type="PANTHER" id="PTHR15160">
    <property type="entry name" value="VON HIPPEL-LINDAU PROTEIN"/>
    <property type="match status" value="1"/>
</dbReference>
<evidence type="ECO:0000313" key="2">
    <source>
        <dbReference type="EMBL" id="ROR53299.1"/>
    </source>
</evidence>
<evidence type="ECO:0000313" key="3">
    <source>
        <dbReference type="Proteomes" id="UP000275749"/>
    </source>
</evidence>